<keyword evidence="1" id="KW-0670">Pyruvate</keyword>
<evidence type="ECO:0000313" key="1">
    <source>
        <dbReference type="EMBL" id="KAA6309358.1"/>
    </source>
</evidence>
<accession>A0A5J4PKF3</accession>
<dbReference type="PANTHER" id="PTHR22931:SF9">
    <property type="entry name" value="PYRUVATE, PHOSPHATE DIKINASE 1, CHLOROPLASTIC"/>
    <property type="match status" value="1"/>
</dbReference>
<proteinExistence type="predicted"/>
<dbReference type="PANTHER" id="PTHR22931">
    <property type="entry name" value="PHOSPHOENOLPYRUVATE DIKINASE-RELATED"/>
    <property type="match status" value="1"/>
</dbReference>
<dbReference type="SUPFAM" id="SSF56059">
    <property type="entry name" value="Glutathione synthetase ATP-binding domain-like"/>
    <property type="match status" value="1"/>
</dbReference>
<dbReference type="EC" id="2.7.9.1" evidence="1"/>
<dbReference type="GO" id="GO:0050242">
    <property type="term" value="F:pyruvate, phosphate dikinase activity"/>
    <property type="evidence" value="ECO:0007669"/>
    <property type="project" value="UniProtKB-EC"/>
</dbReference>
<organism evidence="1">
    <name type="scientific">termite gut metagenome</name>
    <dbReference type="NCBI Taxonomy" id="433724"/>
    <lineage>
        <taxon>unclassified sequences</taxon>
        <taxon>metagenomes</taxon>
        <taxon>organismal metagenomes</taxon>
    </lineage>
</organism>
<dbReference type="Gene3D" id="3.30.1490.20">
    <property type="entry name" value="ATP-grasp fold, A domain"/>
    <property type="match status" value="1"/>
</dbReference>
<keyword evidence="1" id="KW-0418">Kinase</keyword>
<dbReference type="EMBL" id="SNRY01007984">
    <property type="protein sequence ID" value="KAA6309358.1"/>
    <property type="molecule type" value="Genomic_DNA"/>
</dbReference>
<comment type="caution">
    <text evidence="1">The sequence shown here is derived from an EMBL/GenBank/DDBJ whole genome shotgun (WGS) entry which is preliminary data.</text>
</comment>
<dbReference type="AlphaFoldDB" id="A0A5J4PKF3"/>
<gene>
    <name evidence="1" type="ORF">EZS27_039132</name>
</gene>
<dbReference type="GO" id="GO:0005524">
    <property type="term" value="F:ATP binding"/>
    <property type="evidence" value="ECO:0007669"/>
    <property type="project" value="InterPro"/>
</dbReference>
<dbReference type="InterPro" id="IPR013815">
    <property type="entry name" value="ATP_grasp_subdomain_1"/>
</dbReference>
<name>A0A5J4PKF3_9ZZZZ</name>
<protein>
    <submittedName>
        <fullName evidence="1">Pyruvate phosphate dikinase</fullName>
        <ecNumber evidence="1">2.7.9.1</ecNumber>
    </submittedName>
</protein>
<reference evidence="1" key="1">
    <citation type="submission" date="2019-03" db="EMBL/GenBank/DDBJ databases">
        <title>Single cell metagenomics reveals metabolic interactions within the superorganism composed of flagellate Streblomastix strix and complex community of Bacteroidetes bacteria on its surface.</title>
        <authorList>
            <person name="Treitli S.C."/>
            <person name="Kolisko M."/>
            <person name="Husnik F."/>
            <person name="Keeling P."/>
            <person name="Hampl V."/>
        </authorList>
    </citation>
    <scope>NUCLEOTIDE SEQUENCE</scope>
    <source>
        <strain evidence="1">STM</strain>
    </source>
</reference>
<sequence length="46" mass="4807">MDKKRVYAFGNGQAEGKADMKNLLGGKGANLAEMNLIGVPVPPGFT</sequence>
<keyword evidence="1" id="KW-0808">Transferase</keyword>
<dbReference type="InterPro" id="IPR010121">
    <property type="entry name" value="Pyruvate_phosphate_dikinase"/>
</dbReference>
<dbReference type="GO" id="GO:0016301">
    <property type="term" value="F:kinase activity"/>
    <property type="evidence" value="ECO:0007669"/>
    <property type="project" value="UniProtKB-KW"/>
</dbReference>
<feature type="non-terminal residue" evidence="1">
    <location>
        <position position="46"/>
    </location>
</feature>